<dbReference type="OrthoDB" id="1910803at2759"/>
<dbReference type="Gene3D" id="3.40.30.10">
    <property type="entry name" value="Glutaredoxin"/>
    <property type="match status" value="2"/>
</dbReference>
<dbReference type="InterPro" id="IPR036249">
    <property type="entry name" value="Thioredoxin-like_sf"/>
</dbReference>
<dbReference type="PANTHER" id="PTHR46497:SF1">
    <property type="entry name" value="THIOREDOXIN DOMAIN-CONTAINING PROTEIN 11"/>
    <property type="match status" value="1"/>
</dbReference>
<dbReference type="Proteomes" id="UP001153737">
    <property type="component" value="Chromosome 1"/>
</dbReference>
<evidence type="ECO:0008006" key="3">
    <source>
        <dbReference type="Google" id="ProtNLM"/>
    </source>
</evidence>
<dbReference type="InterPro" id="IPR052792">
    <property type="entry name" value="Thioredoxin_dom-contain_11"/>
</dbReference>
<gene>
    <name evidence="1" type="ORF">PHAECO_LOCUS378</name>
</gene>
<name>A0A9N9SD27_PHACE</name>
<accession>A0A9N9SD27</accession>
<dbReference type="SUPFAM" id="SSF52833">
    <property type="entry name" value="Thioredoxin-like"/>
    <property type="match status" value="2"/>
</dbReference>
<evidence type="ECO:0000313" key="2">
    <source>
        <dbReference type="Proteomes" id="UP001153737"/>
    </source>
</evidence>
<protein>
    <recommendedName>
        <fullName evidence="3">Thioredoxin domain-containing protein</fullName>
    </recommendedName>
</protein>
<proteinExistence type="predicted"/>
<evidence type="ECO:0000313" key="1">
    <source>
        <dbReference type="EMBL" id="CAG9812911.1"/>
    </source>
</evidence>
<reference evidence="1" key="1">
    <citation type="submission" date="2022-01" db="EMBL/GenBank/DDBJ databases">
        <authorList>
            <person name="King R."/>
        </authorList>
    </citation>
    <scope>NUCLEOTIDE SEQUENCE</scope>
</reference>
<reference evidence="1" key="2">
    <citation type="submission" date="2022-10" db="EMBL/GenBank/DDBJ databases">
        <authorList>
            <consortium name="ENA_rothamsted_submissions"/>
            <consortium name="culmorum"/>
            <person name="King R."/>
        </authorList>
    </citation>
    <scope>NUCLEOTIDE SEQUENCE</scope>
</reference>
<keyword evidence="2" id="KW-1185">Reference proteome</keyword>
<dbReference type="AlphaFoldDB" id="A0A9N9SD27"/>
<dbReference type="EMBL" id="OU896707">
    <property type="protein sequence ID" value="CAG9812911.1"/>
    <property type="molecule type" value="Genomic_DNA"/>
</dbReference>
<organism evidence="1 2">
    <name type="scientific">Phaedon cochleariae</name>
    <name type="common">Mustard beetle</name>
    <dbReference type="NCBI Taxonomy" id="80249"/>
    <lineage>
        <taxon>Eukaryota</taxon>
        <taxon>Metazoa</taxon>
        <taxon>Ecdysozoa</taxon>
        <taxon>Arthropoda</taxon>
        <taxon>Hexapoda</taxon>
        <taxon>Insecta</taxon>
        <taxon>Pterygota</taxon>
        <taxon>Neoptera</taxon>
        <taxon>Endopterygota</taxon>
        <taxon>Coleoptera</taxon>
        <taxon>Polyphaga</taxon>
        <taxon>Cucujiformia</taxon>
        <taxon>Chrysomeloidea</taxon>
        <taxon>Chrysomelidae</taxon>
        <taxon>Chrysomelinae</taxon>
        <taxon>Chrysomelini</taxon>
        <taxon>Phaedon</taxon>
    </lineage>
</organism>
<sequence>MSLLKLTFKETKILSTSNQDSADNDINESKTSKFTTDSIKPEVEKKAQSFSRSEVPSVTIRMMNFCRELAIFCLIIVTYAALTKDPPKISKAPAAYPFFTKKAFLTDWYKGEISRAIESSRFGDIAFIMFYAPWDAESQAARKEFELAAEYMTKFVNFAAVNCWQPHSECRNQYSKVYRWPVLIAYLAHGRGVQYSGPISAPHMIQFLKKVSNPFTLITTDYPKDFKDAYVIAELDTSPGSLDFAVFYSTALKYLEKDPQYCISFYVKPVVIAKPALYLHLWNETLIYPIHEKQWMPDEILHWIIQSMHQMTAWVPPSGSKSITIYNSMSNGVALILFTPMNILHFGNDYYTMFQEIAQEYYNCRDDISVNFNSVNLELKRSASLLDYKKLQSTCRSNILNHKKLAYNVTSFWTNMSNYSHSKEPKSCDILGGRYSCNVCLSYFNPVDCQEIHRFNTIDETACESENKHFQIYTTSLLTGMNDLKSAKNLQKSFQQEKCRQFLMAEKLQPAIFENHGNRKLDISRLSCRSNESLTLLSMDSLLHYPFAQRLGIDLSKFADKSAAVILNEKSRLVEMSFKFGFGNPVIRFPMRECECVKTFMLLGLDESGVKGREFRASTCVSKMESHYILQGPINGVSLREFIMNYTLNSLNRSFDTISTLKLTKERQSLGRTLGSKIVIKQLDTYSFLPTIQQENKFQAIVVFYYTKQCSFCNGISYIYLTVAKKLSLVEDLEFTCIDGDLNILPWEYSMESYPTILFSPNKRKSESRVFPSGMSITVSNLTGFILTNLEPEMKLQAIWSLCRHTKLKNEQSSCYSSLLNETLICIDGTLKTWRKSNKRQKQMLLHKLKRLRQLHLLFAHHPEENEAIQNYFKKLNMYNNRKGDYRGGLENMWFKNEL</sequence>
<dbReference type="PANTHER" id="PTHR46497">
    <property type="entry name" value="THIOREDOXIN DOMAIN-CONTAINING PROTEIN 11"/>
    <property type="match status" value="1"/>
</dbReference>